<dbReference type="GO" id="GO:0031222">
    <property type="term" value="P:arabinan catabolic process"/>
    <property type="evidence" value="ECO:0007669"/>
    <property type="project" value="UniProtKB-UniRule"/>
</dbReference>
<dbReference type="SUPFAM" id="SSF110221">
    <property type="entry name" value="AbfB domain"/>
    <property type="match status" value="1"/>
</dbReference>
<dbReference type="EMBL" id="CVMT01000008">
    <property type="protein sequence ID" value="CRG90576.1"/>
    <property type="molecule type" value="Genomic_DNA"/>
</dbReference>
<keyword evidence="10" id="KW-0624">Polysaccharide degradation</keyword>
<feature type="active site" description="Proton donor" evidence="8">
    <location>
        <position position="300"/>
    </location>
</feature>
<evidence type="ECO:0000256" key="9">
    <source>
        <dbReference type="PIRSR" id="PIRSR638964-3"/>
    </source>
</evidence>
<dbReference type="InterPro" id="IPR038964">
    <property type="entry name" value="ABFB"/>
</dbReference>
<dbReference type="InterPro" id="IPR013320">
    <property type="entry name" value="ConA-like_dom_sf"/>
</dbReference>
<dbReference type="CDD" id="cd23399">
    <property type="entry name" value="beta-trefoil_ABD_ABFB"/>
    <property type="match status" value="1"/>
</dbReference>
<comment type="catalytic activity">
    <reaction evidence="1 10">
        <text>Hydrolysis of terminal non-reducing alpha-L-arabinofuranoside residues in alpha-L-arabinosides.</text>
        <dbReference type="EC" id="3.2.1.55"/>
    </reaction>
</comment>
<evidence type="ECO:0000256" key="3">
    <source>
        <dbReference type="ARBA" id="ARBA00006963"/>
    </source>
</evidence>
<evidence type="ECO:0000256" key="8">
    <source>
        <dbReference type="PIRSR" id="PIRSR638964-1"/>
    </source>
</evidence>
<evidence type="ECO:0000259" key="12">
    <source>
        <dbReference type="Pfam" id="PF09206"/>
    </source>
</evidence>
<organism evidence="13 14">
    <name type="scientific">Talaromyces islandicus</name>
    <name type="common">Penicillium islandicum</name>
    <dbReference type="NCBI Taxonomy" id="28573"/>
    <lineage>
        <taxon>Eukaryota</taxon>
        <taxon>Fungi</taxon>
        <taxon>Dikarya</taxon>
        <taxon>Ascomycota</taxon>
        <taxon>Pezizomycotina</taxon>
        <taxon>Eurotiomycetes</taxon>
        <taxon>Eurotiomycetidae</taxon>
        <taxon>Eurotiales</taxon>
        <taxon>Trichocomaceae</taxon>
        <taxon>Talaromyces</taxon>
        <taxon>Talaromyces sect. Islandici</taxon>
    </lineage>
</organism>
<evidence type="ECO:0000313" key="14">
    <source>
        <dbReference type="Proteomes" id="UP000054383"/>
    </source>
</evidence>
<comment type="subcellular location">
    <subcellularLocation>
        <location evidence="10">Secreted</location>
    </subcellularLocation>
</comment>
<evidence type="ECO:0000256" key="5">
    <source>
        <dbReference type="ARBA" id="ARBA00022801"/>
    </source>
</evidence>
<proteinExistence type="inferred from homology"/>
<keyword evidence="9" id="KW-1015">Disulfide bond</keyword>
<keyword evidence="7 10" id="KW-0326">Glycosidase</keyword>
<reference evidence="13 14" key="1">
    <citation type="submission" date="2015-04" db="EMBL/GenBank/DDBJ databases">
        <authorList>
            <person name="Syromyatnikov M.Y."/>
            <person name="Popov V.N."/>
        </authorList>
    </citation>
    <scope>NUCLEOTIDE SEQUENCE [LARGE SCALE GENOMIC DNA]</scope>
    <source>
        <strain evidence="13">WF-38-12</strain>
    </source>
</reference>
<evidence type="ECO:0000259" key="11">
    <source>
        <dbReference type="Pfam" id="PF05270"/>
    </source>
</evidence>
<evidence type="ECO:0000256" key="7">
    <source>
        <dbReference type="ARBA" id="ARBA00023295"/>
    </source>
</evidence>
<evidence type="ECO:0000313" key="13">
    <source>
        <dbReference type="EMBL" id="CRG90576.1"/>
    </source>
</evidence>
<keyword evidence="10" id="KW-0964">Secreted</keyword>
<dbReference type="SUPFAM" id="SSF49899">
    <property type="entry name" value="Concanavalin A-like lectins/glucanases"/>
    <property type="match status" value="1"/>
</dbReference>
<dbReference type="Gene3D" id="2.60.120.200">
    <property type="match status" value="1"/>
</dbReference>
<dbReference type="PANTHER" id="PTHR39447">
    <property type="entry name" value="ALPHA-L-ARABINOFURANOSIDASE B"/>
    <property type="match status" value="1"/>
</dbReference>
<evidence type="ECO:0000256" key="4">
    <source>
        <dbReference type="ARBA" id="ARBA00022729"/>
    </source>
</evidence>
<feature type="domain" description="Alpha-L-arabinofuranosidase B catalytic" evidence="12">
    <location>
        <begin position="27"/>
        <end position="337"/>
    </location>
</feature>
<feature type="disulfide bond" evidence="9">
    <location>
        <begin position="28"/>
        <end position="38"/>
    </location>
</feature>
<feature type="disulfide bond" evidence="9">
    <location>
        <begin position="407"/>
        <end position="445"/>
    </location>
</feature>
<dbReference type="FunFam" id="2.80.10.50:FF:000059">
    <property type="entry name" value="Probable alpha-L-arabinofuranosidase B"/>
    <property type="match status" value="1"/>
</dbReference>
<feature type="disulfide bond" evidence="9">
    <location>
        <begin position="183"/>
        <end position="184"/>
    </location>
</feature>
<dbReference type="Gene3D" id="2.80.10.50">
    <property type="match status" value="1"/>
</dbReference>
<dbReference type="OrthoDB" id="157622at2759"/>
<dbReference type="Proteomes" id="UP000054383">
    <property type="component" value="Unassembled WGS sequence"/>
</dbReference>
<feature type="domain" description="Alpha-L-arabinofuranosidase B arabinose-binding" evidence="11">
    <location>
        <begin position="358"/>
        <end position="500"/>
    </location>
</feature>
<dbReference type="GO" id="GO:0046373">
    <property type="term" value="P:L-arabinose metabolic process"/>
    <property type="evidence" value="ECO:0007669"/>
    <property type="project" value="UniProtKB-UniRule"/>
</dbReference>
<evidence type="ECO:0000256" key="1">
    <source>
        <dbReference type="ARBA" id="ARBA00001462"/>
    </source>
</evidence>
<sequence>MFSRPSLSAFALGLALAGSPANAVEGPCDIYAAGGTPCIAAHSTVRTLVDGFTDALYKITRGSDGANAYVTALPNGVANISIQEAFCQSTTCLISKIYDQSGNNNHLYQAPKGSNGPGPESGGHDFLASAIGAPVYVNGTKAYGVFISPKTGYRNDKVKNSITGDDPEGMYAIFDGTHYNNNCCFDYGNAETDNKDPGAGHMEAIYFGNGGHGGSGDGPWVGADLENGLFPGRTQSKNDDNQSLNYRFATTILKGKQNEWALRGGDATNGSLMTMYSGERPSGYNPMKKEGAIILGIGGDNSNRGQGTFYEGVMTKGYPSDETEDAVQKNIVAAQYAPAGLVAESFPKTYAKGSTISLRATTECCKNLYISHSGSTVKTAAVSSSSSDDDKKAASWAVQTGLGNSDCYSFESVDSPGSYIRHYNYKLQVDKNDGTKQFSENATFCPQTGINGDGHFSMRSWNYPARYWRHWNGDGYLAGNGGPYDFDATASFNDDASWAVSKGFA</sequence>
<dbReference type="InterPro" id="IPR036195">
    <property type="entry name" value="AbfB_ABD_sf"/>
</dbReference>
<keyword evidence="5 10" id="KW-0378">Hydrolase</keyword>
<dbReference type="Pfam" id="PF09206">
    <property type="entry name" value="ArabFuran-catal"/>
    <property type="match status" value="1"/>
</dbReference>
<dbReference type="STRING" id="28573.A0A0U1M6L2"/>
<dbReference type="UniPathway" id="UPA00667"/>
<protein>
    <recommendedName>
        <fullName evidence="10">Alpha-L-arabinofuranosidase</fullName>
        <ecNumber evidence="10">3.2.1.55</ecNumber>
    </recommendedName>
</protein>
<keyword evidence="6" id="KW-0325">Glycoprotein</keyword>
<dbReference type="Pfam" id="PF05270">
    <property type="entry name" value="AbfB"/>
    <property type="match status" value="1"/>
</dbReference>
<dbReference type="EC" id="3.2.1.55" evidence="10"/>
<keyword evidence="4 10" id="KW-0732">Signal</keyword>
<feature type="disulfide bond" evidence="9">
    <location>
        <begin position="87"/>
        <end position="92"/>
    </location>
</feature>
<comment type="pathway">
    <text evidence="2 10">Glycan metabolism; L-arabinan degradation.</text>
</comment>
<evidence type="ECO:0000256" key="10">
    <source>
        <dbReference type="RuleBase" id="RU367111"/>
    </source>
</evidence>
<dbReference type="GO" id="GO:0046556">
    <property type="term" value="F:alpha-L-arabinofuranosidase activity"/>
    <property type="evidence" value="ECO:0007669"/>
    <property type="project" value="UniProtKB-UniRule"/>
</dbReference>
<dbReference type="GO" id="GO:0045490">
    <property type="term" value="P:pectin catabolic process"/>
    <property type="evidence" value="ECO:0007669"/>
    <property type="project" value="TreeGrafter"/>
</dbReference>
<feature type="chain" id="PRO_5027147148" description="Alpha-L-arabinofuranosidase" evidence="10">
    <location>
        <begin position="24"/>
        <end position="505"/>
    </location>
</feature>
<dbReference type="AlphaFoldDB" id="A0A0U1M6L2"/>
<evidence type="ECO:0000256" key="6">
    <source>
        <dbReference type="ARBA" id="ARBA00023180"/>
    </source>
</evidence>
<feature type="active site" description="Nucleophile" evidence="8">
    <location>
        <position position="226"/>
    </location>
</feature>
<keyword evidence="10" id="KW-0119">Carbohydrate metabolism</keyword>
<dbReference type="GO" id="GO:0045493">
    <property type="term" value="P:xylan catabolic process"/>
    <property type="evidence" value="ECO:0007669"/>
    <property type="project" value="UniProtKB-KW"/>
</dbReference>
<gene>
    <name evidence="13" type="ORF">PISL3812_07620</name>
</gene>
<dbReference type="InterPro" id="IPR007934">
    <property type="entry name" value="AbfB_ABD"/>
</dbReference>
<comment type="similarity">
    <text evidence="3 10">Belongs to the glycosyl hydrolase 54 family.</text>
</comment>
<keyword evidence="14" id="KW-1185">Reference proteome</keyword>
<dbReference type="GO" id="GO:0005576">
    <property type="term" value="C:extracellular region"/>
    <property type="evidence" value="ECO:0007669"/>
    <property type="project" value="UniProtKB-SubCell"/>
</dbReference>
<keyword evidence="10" id="KW-0858">Xylan degradation</keyword>
<accession>A0A0U1M6L2</accession>
<evidence type="ECO:0000256" key="2">
    <source>
        <dbReference type="ARBA" id="ARBA00004834"/>
    </source>
</evidence>
<dbReference type="PANTHER" id="PTHR39447:SF2">
    <property type="entry name" value="ALPHA-L-ARABINOFURANOSIDASE B"/>
    <property type="match status" value="1"/>
</dbReference>
<dbReference type="InterPro" id="IPR015289">
    <property type="entry name" value="A-L-arabinofuranosidase_B_cat"/>
</dbReference>
<name>A0A0U1M6L2_TALIS</name>
<feature type="signal peptide" evidence="10">
    <location>
        <begin position="1"/>
        <end position="23"/>
    </location>
</feature>